<keyword evidence="8 10" id="KW-0406">Ion transport</keyword>
<feature type="transmembrane region" description="Helical" evidence="10">
    <location>
        <begin position="403"/>
        <end position="423"/>
    </location>
</feature>
<comment type="similarity">
    <text evidence="2 10">Belongs to the Ca(2+):cation antiporter (CaCA) (TC 2.A.19) family.</text>
</comment>
<dbReference type="OrthoDB" id="1699231at2759"/>
<dbReference type="AlphaFoldDB" id="A0A6G1HI34"/>
<dbReference type="Proteomes" id="UP000799640">
    <property type="component" value="Unassembled WGS sequence"/>
</dbReference>
<evidence type="ECO:0000259" key="12">
    <source>
        <dbReference type="Pfam" id="PF01699"/>
    </source>
</evidence>
<feature type="transmembrane region" description="Helical" evidence="10">
    <location>
        <begin position="191"/>
        <end position="211"/>
    </location>
</feature>
<dbReference type="EMBL" id="ML996711">
    <property type="protein sequence ID" value="KAF2395723.1"/>
    <property type="molecule type" value="Genomic_DNA"/>
</dbReference>
<dbReference type="InterPro" id="IPR004837">
    <property type="entry name" value="NaCa_Exmemb"/>
</dbReference>
<evidence type="ECO:0000256" key="4">
    <source>
        <dbReference type="ARBA" id="ARBA00022568"/>
    </source>
</evidence>
<gene>
    <name evidence="13" type="ORF">EJ06DRAFT_540246</name>
</gene>
<feature type="domain" description="Sodium/calcium exchanger membrane region" evidence="12">
    <location>
        <begin position="278"/>
        <end position="418"/>
    </location>
</feature>
<keyword evidence="7 10" id="KW-1133">Transmembrane helix</keyword>
<evidence type="ECO:0000256" key="11">
    <source>
        <dbReference type="SAM" id="MobiDB-lite"/>
    </source>
</evidence>
<protein>
    <recommendedName>
        <fullName evidence="10">Vacuolar calcium ion transporter</fullName>
    </recommendedName>
</protein>
<comment type="subcellular location">
    <subcellularLocation>
        <location evidence="1">Endomembrane system</location>
        <topology evidence="1">Multi-pass membrane protein</topology>
    </subcellularLocation>
    <subcellularLocation>
        <location evidence="10">Vacuole membrane</location>
    </subcellularLocation>
</comment>
<feature type="domain" description="Sodium/calcium exchanger membrane region" evidence="12">
    <location>
        <begin position="85"/>
        <end position="243"/>
    </location>
</feature>
<evidence type="ECO:0000313" key="14">
    <source>
        <dbReference type="Proteomes" id="UP000799640"/>
    </source>
</evidence>
<feature type="transmembrane region" description="Helical" evidence="10">
    <location>
        <begin position="379"/>
        <end position="396"/>
    </location>
</feature>
<evidence type="ECO:0000256" key="7">
    <source>
        <dbReference type="ARBA" id="ARBA00022989"/>
    </source>
</evidence>
<evidence type="ECO:0000256" key="1">
    <source>
        <dbReference type="ARBA" id="ARBA00004127"/>
    </source>
</evidence>
<keyword evidence="6 10" id="KW-0106">Calcium</keyword>
<keyword evidence="10" id="KW-0926">Vacuole</keyword>
<reference evidence="13" key="1">
    <citation type="journal article" date="2020" name="Stud. Mycol.">
        <title>101 Dothideomycetes genomes: a test case for predicting lifestyles and emergence of pathogens.</title>
        <authorList>
            <person name="Haridas S."/>
            <person name="Albert R."/>
            <person name="Binder M."/>
            <person name="Bloem J."/>
            <person name="Labutti K."/>
            <person name="Salamov A."/>
            <person name="Andreopoulos B."/>
            <person name="Baker S."/>
            <person name="Barry K."/>
            <person name="Bills G."/>
            <person name="Bluhm B."/>
            <person name="Cannon C."/>
            <person name="Castanera R."/>
            <person name="Culley D."/>
            <person name="Daum C."/>
            <person name="Ezra D."/>
            <person name="Gonzalez J."/>
            <person name="Henrissat B."/>
            <person name="Kuo A."/>
            <person name="Liang C."/>
            <person name="Lipzen A."/>
            <person name="Lutzoni F."/>
            <person name="Magnuson J."/>
            <person name="Mondo S."/>
            <person name="Nolan M."/>
            <person name="Ohm R."/>
            <person name="Pangilinan J."/>
            <person name="Park H.-J."/>
            <person name="Ramirez L."/>
            <person name="Alfaro M."/>
            <person name="Sun H."/>
            <person name="Tritt A."/>
            <person name="Yoshinaga Y."/>
            <person name="Zwiers L.-H."/>
            <person name="Turgeon B."/>
            <person name="Goodwin S."/>
            <person name="Spatafora J."/>
            <person name="Crous P."/>
            <person name="Grigoriev I."/>
        </authorList>
    </citation>
    <scope>NUCLEOTIDE SEQUENCE</scope>
    <source>
        <strain evidence="13">CBS 262.69</strain>
    </source>
</reference>
<proteinExistence type="inferred from homology"/>
<dbReference type="GO" id="GO:0006874">
    <property type="term" value="P:intracellular calcium ion homeostasis"/>
    <property type="evidence" value="ECO:0007669"/>
    <property type="project" value="TreeGrafter"/>
</dbReference>
<dbReference type="InterPro" id="IPR004798">
    <property type="entry name" value="CAX-like"/>
</dbReference>
<keyword evidence="14" id="KW-1185">Reference proteome</keyword>
<keyword evidence="9 10" id="KW-0472">Membrane</keyword>
<dbReference type="PANTHER" id="PTHR31503:SF14">
    <property type="entry name" value="VACUOLAR CALCIUM ION TRANSPORTER"/>
    <property type="match status" value="1"/>
</dbReference>
<evidence type="ECO:0000313" key="13">
    <source>
        <dbReference type="EMBL" id="KAF2395723.1"/>
    </source>
</evidence>
<name>A0A6G1HI34_9PEZI</name>
<keyword evidence="10" id="KW-0050">Antiport</keyword>
<sequence length="448" mass="49235">MSTEPKGPAETAYPPHRHSLPLHHGKKVTKGVRADGESGRRGIHPIKFLRICFRSSCTLSKWVNVLWPFVIASFALRYARPHQDLWIFILSYIAMVPAANLLGFSGQEFARKLPHVVGVLLETTFGSLVEIILFMVLIKKGETAVPIIKAAILGSILANLLLCLGLCFFAGGLRRDEQVFHDAISEVGGNLMLVAGMGLIVPAVFSTALTTDVQDVTNKTLKISRASSIILLVAYLVYVFFQMRSHHSLYDEVLRSDEAKDTDRDRDMWKAKLTLTESILAVAISLTCVAFMAVFMVDRIEYLVEHRNIKDAFVGLILIPLVEKAAEHITAVDEAWDNQMNFALAHILGSSIQTALLNTPLVVMVGWGLGVGMDLNFEIFDAVVLILAIIVVGNFLRDNKSNYLEGVLCVLVYVIIAISAFYYPNPVKPGGEASGAEGEASGAAHRRF</sequence>
<feature type="transmembrane region" description="Helical" evidence="10">
    <location>
        <begin position="278"/>
        <end position="297"/>
    </location>
</feature>
<evidence type="ECO:0000256" key="2">
    <source>
        <dbReference type="ARBA" id="ARBA00008170"/>
    </source>
</evidence>
<keyword evidence="5 10" id="KW-0812">Transmembrane</keyword>
<feature type="transmembrane region" description="Helical" evidence="10">
    <location>
        <begin position="150"/>
        <end position="171"/>
    </location>
</feature>
<feature type="transmembrane region" description="Helical" evidence="10">
    <location>
        <begin position="85"/>
        <end position="104"/>
    </location>
</feature>
<dbReference type="GO" id="GO:0015369">
    <property type="term" value="F:calcium:proton antiporter activity"/>
    <property type="evidence" value="ECO:0007669"/>
    <property type="project" value="UniProtKB-UniRule"/>
</dbReference>
<keyword evidence="3 10" id="KW-0813">Transport</keyword>
<dbReference type="NCBIfam" id="TIGR00378">
    <property type="entry name" value="cax"/>
    <property type="match status" value="1"/>
</dbReference>
<accession>A0A6G1HI34</accession>
<dbReference type="GO" id="GO:0012505">
    <property type="term" value="C:endomembrane system"/>
    <property type="evidence" value="ECO:0007669"/>
    <property type="project" value="UniProtKB-SubCell"/>
</dbReference>
<feature type="transmembrane region" description="Helical" evidence="10">
    <location>
        <begin position="116"/>
        <end position="138"/>
    </location>
</feature>
<comment type="caution">
    <text evidence="10">Lacks conserved residue(s) required for the propagation of feature annotation.</text>
</comment>
<dbReference type="Pfam" id="PF01699">
    <property type="entry name" value="Na_Ca_ex"/>
    <property type="match status" value="2"/>
</dbReference>
<evidence type="ECO:0000256" key="6">
    <source>
        <dbReference type="ARBA" id="ARBA00022837"/>
    </source>
</evidence>
<feature type="region of interest" description="Disordered" evidence="11">
    <location>
        <begin position="1"/>
        <end position="23"/>
    </location>
</feature>
<feature type="transmembrane region" description="Helical" evidence="10">
    <location>
        <begin position="355"/>
        <end position="373"/>
    </location>
</feature>
<feature type="transmembrane region" description="Helical" evidence="10">
    <location>
        <begin position="223"/>
        <end position="241"/>
    </location>
</feature>
<keyword evidence="4 10" id="KW-0109">Calcium transport</keyword>
<evidence type="ECO:0000256" key="10">
    <source>
        <dbReference type="RuleBase" id="RU365028"/>
    </source>
</evidence>
<dbReference type="GO" id="GO:0000329">
    <property type="term" value="C:fungal-type vacuole membrane"/>
    <property type="evidence" value="ECO:0007669"/>
    <property type="project" value="TreeGrafter"/>
</dbReference>
<dbReference type="Gene3D" id="1.20.1420.30">
    <property type="entry name" value="NCX, central ion-binding region"/>
    <property type="match status" value="2"/>
</dbReference>
<evidence type="ECO:0000256" key="5">
    <source>
        <dbReference type="ARBA" id="ARBA00022692"/>
    </source>
</evidence>
<evidence type="ECO:0000256" key="9">
    <source>
        <dbReference type="ARBA" id="ARBA00023136"/>
    </source>
</evidence>
<dbReference type="InterPro" id="IPR044880">
    <property type="entry name" value="NCX_ion-bd_dom_sf"/>
</dbReference>
<organism evidence="13 14">
    <name type="scientific">Trichodelitschia bisporula</name>
    <dbReference type="NCBI Taxonomy" id="703511"/>
    <lineage>
        <taxon>Eukaryota</taxon>
        <taxon>Fungi</taxon>
        <taxon>Dikarya</taxon>
        <taxon>Ascomycota</taxon>
        <taxon>Pezizomycotina</taxon>
        <taxon>Dothideomycetes</taxon>
        <taxon>Dothideomycetes incertae sedis</taxon>
        <taxon>Phaeotrichales</taxon>
        <taxon>Phaeotrichaceae</taxon>
        <taxon>Trichodelitschia</taxon>
    </lineage>
</organism>
<evidence type="ECO:0000256" key="3">
    <source>
        <dbReference type="ARBA" id="ARBA00022448"/>
    </source>
</evidence>
<dbReference type="PANTHER" id="PTHR31503">
    <property type="entry name" value="VACUOLAR CALCIUM ION TRANSPORTER"/>
    <property type="match status" value="1"/>
</dbReference>
<comment type="function">
    <text evidence="10">Has a role in promoting intracellular calcium ion sequestration via the exchange of calcium ions for hydrogen ions across the vacuolar membrane. Involved also in manganese ion homeostasis via its uptake into the vacuole.</text>
</comment>
<dbReference type="InterPro" id="IPR004713">
    <property type="entry name" value="CaH_exchang"/>
</dbReference>
<evidence type="ECO:0000256" key="8">
    <source>
        <dbReference type="ARBA" id="ARBA00023065"/>
    </source>
</evidence>